<dbReference type="Pfam" id="PF00378">
    <property type="entry name" value="ECH_1"/>
    <property type="match status" value="1"/>
</dbReference>
<dbReference type="InterPro" id="IPR029045">
    <property type="entry name" value="ClpP/crotonase-like_dom_sf"/>
</dbReference>
<dbReference type="Gene3D" id="1.10.12.10">
    <property type="entry name" value="Lyase 2-enoyl-coa Hydratase, Chain A, domain 2"/>
    <property type="match status" value="1"/>
</dbReference>
<dbReference type="PANTHER" id="PTHR11941:SF54">
    <property type="entry name" value="ENOYL-COA HYDRATASE, MITOCHONDRIAL"/>
    <property type="match status" value="1"/>
</dbReference>
<dbReference type="Proteomes" id="UP000286100">
    <property type="component" value="Unassembled WGS sequence"/>
</dbReference>
<proteinExistence type="inferred from homology"/>
<dbReference type="GO" id="GO:0006635">
    <property type="term" value="P:fatty acid beta-oxidation"/>
    <property type="evidence" value="ECO:0007669"/>
    <property type="project" value="TreeGrafter"/>
</dbReference>
<evidence type="ECO:0000313" key="4">
    <source>
        <dbReference type="EMBL" id="RJF93814.1"/>
    </source>
</evidence>
<keyword evidence="5" id="KW-1185">Reference proteome</keyword>
<comment type="caution">
    <text evidence="4">The sequence shown here is derived from an EMBL/GenBank/DDBJ whole genome shotgun (WGS) entry which is preliminary data.</text>
</comment>
<dbReference type="InterPro" id="IPR018376">
    <property type="entry name" value="Enoyl-CoA_hyd/isom_CS"/>
</dbReference>
<dbReference type="RefSeq" id="WP_119760279.1">
    <property type="nucleotide sequence ID" value="NZ_QYUM01000002.1"/>
</dbReference>
<dbReference type="Gene3D" id="3.90.226.10">
    <property type="entry name" value="2-enoyl-CoA Hydratase, Chain A, domain 1"/>
    <property type="match status" value="1"/>
</dbReference>
<dbReference type="GO" id="GO:0016829">
    <property type="term" value="F:lyase activity"/>
    <property type="evidence" value="ECO:0007669"/>
    <property type="project" value="UniProtKB-KW"/>
</dbReference>
<dbReference type="PANTHER" id="PTHR11941">
    <property type="entry name" value="ENOYL-COA HYDRATASE-RELATED"/>
    <property type="match status" value="1"/>
</dbReference>
<gene>
    <name evidence="4" type="ORF">D3876_05870</name>
</gene>
<keyword evidence="4" id="KW-0413">Isomerase</keyword>
<name>A0A418WRD7_9SPHN</name>
<keyword evidence="2" id="KW-0456">Lyase</keyword>
<dbReference type="InterPro" id="IPR014748">
    <property type="entry name" value="Enoyl-CoA_hydra_C"/>
</dbReference>
<sequence>MSVRLEKQGAIAHLLIDRAAKRNAFTQAMWEALPELLADAMADDAIKVVILRSAEAGTFCAGADIAEFGEGALDPEWRAKNQDAIRRAQHELARAEKPVIAAIDGDCVGGGCGLSIACDLRVASPRARFGITPAKLGLVYSLHDTKLLVDLVGPAQAKRILFTAQLLPAEEAQRIGLIEILDEDPVTAATALAGTIATASSHSVRNTKKIVRRILDGQADDNAETHALFASAFTGEDFKEGVSAFLEKRKAEFR</sequence>
<dbReference type="CDD" id="cd06558">
    <property type="entry name" value="crotonase-like"/>
    <property type="match status" value="1"/>
</dbReference>
<accession>A0A418WRD7</accession>
<protein>
    <submittedName>
        <fullName evidence="4">Enoyl-CoA hydratase/isomerase family protein</fullName>
    </submittedName>
</protein>
<evidence type="ECO:0000256" key="3">
    <source>
        <dbReference type="RuleBase" id="RU003707"/>
    </source>
</evidence>
<evidence type="ECO:0000313" key="5">
    <source>
        <dbReference type="Proteomes" id="UP000286100"/>
    </source>
</evidence>
<dbReference type="OrthoDB" id="9810797at2"/>
<dbReference type="EMBL" id="QYUM01000002">
    <property type="protein sequence ID" value="RJF93814.1"/>
    <property type="molecule type" value="Genomic_DNA"/>
</dbReference>
<reference evidence="4 5" key="1">
    <citation type="submission" date="2018-09" db="EMBL/GenBank/DDBJ databases">
        <authorList>
            <person name="Zhu H."/>
        </authorList>
    </citation>
    <scope>NUCLEOTIDE SEQUENCE [LARGE SCALE GENOMIC DNA]</scope>
    <source>
        <strain evidence="4 5">K2R01-6</strain>
    </source>
</reference>
<dbReference type="InterPro" id="IPR001753">
    <property type="entry name" value="Enoyl-CoA_hydra/iso"/>
</dbReference>
<organism evidence="4 5">
    <name type="scientific">Sphingomonas cavernae</name>
    <dbReference type="NCBI Taxonomy" id="2320861"/>
    <lineage>
        <taxon>Bacteria</taxon>
        <taxon>Pseudomonadati</taxon>
        <taxon>Pseudomonadota</taxon>
        <taxon>Alphaproteobacteria</taxon>
        <taxon>Sphingomonadales</taxon>
        <taxon>Sphingomonadaceae</taxon>
        <taxon>Sphingomonas</taxon>
    </lineage>
</organism>
<comment type="similarity">
    <text evidence="1 3">Belongs to the enoyl-CoA hydratase/isomerase family.</text>
</comment>
<dbReference type="PROSITE" id="PS00166">
    <property type="entry name" value="ENOYL_COA_HYDRATASE"/>
    <property type="match status" value="1"/>
</dbReference>
<dbReference type="GO" id="GO:0016853">
    <property type="term" value="F:isomerase activity"/>
    <property type="evidence" value="ECO:0007669"/>
    <property type="project" value="UniProtKB-KW"/>
</dbReference>
<evidence type="ECO:0000256" key="1">
    <source>
        <dbReference type="ARBA" id="ARBA00005254"/>
    </source>
</evidence>
<dbReference type="SUPFAM" id="SSF52096">
    <property type="entry name" value="ClpP/crotonase"/>
    <property type="match status" value="1"/>
</dbReference>
<dbReference type="AlphaFoldDB" id="A0A418WRD7"/>
<evidence type="ECO:0000256" key="2">
    <source>
        <dbReference type="ARBA" id="ARBA00023239"/>
    </source>
</evidence>